<protein>
    <submittedName>
        <fullName evidence="3">Ubiquitin domain-containing protein 2</fullName>
    </submittedName>
</protein>
<evidence type="ECO:0000256" key="1">
    <source>
        <dbReference type="SAM" id="MobiDB-lite"/>
    </source>
</evidence>
<dbReference type="InterPro" id="IPR038169">
    <property type="entry name" value="DC-UbP/UBTD2_N_sf"/>
</dbReference>
<feature type="domain" description="DC-UbP/UBTD2 N-terminal" evidence="2">
    <location>
        <begin position="37"/>
        <end position="129"/>
    </location>
</feature>
<evidence type="ECO:0000259" key="2">
    <source>
        <dbReference type="Pfam" id="PF16455"/>
    </source>
</evidence>
<dbReference type="Gene3D" id="1.20.225.20">
    <property type="entry name" value="Ub domain-containing protein, DC-UbP/UBTD2, N-terminal domain"/>
    <property type="match status" value="1"/>
</dbReference>
<proteinExistence type="predicted"/>
<sequence>MGCVSSTPADGETPRQAVPTFDALPGSKDKPTKNFARPKWKSPAPMTESELKKKREEFWDTQPYYGGDRVIWDALKAACEADVETCRLLIESAGIIVAAPDMTVCYDERGAKYELPKFVLSAPVNITKDE</sequence>
<dbReference type="InterPro" id="IPR032752">
    <property type="entry name" value="DC-UbP/UBTD2_N"/>
</dbReference>
<gene>
    <name evidence="3" type="ORF">TSOC_002649</name>
</gene>
<dbReference type="AlphaFoldDB" id="A0A2J8ADN7"/>
<evidence type="ECO:0000313" key="3">
    <source>
        <dbReference type="EMBL" id="PNH10622.1"/>
    </source>
</evidence>
<organism evidence="3 4">
    <name type="scientific">Tetrabaena socialis</name>
    <dbReference type="NCBI Taxonomy" id="47790"/>
    <lineage>
        <taxon>Eukaryota</taxon>
        <taxon>Viridiplantae</taxon>
        <taxon>Chlorophyta</taxon>
        <taxon>core chlorophytes</taxon>
        <taxon>Chlorophyceae</taxon>
        <taxon>CS clade</taxon>
        <taxon>Chlamydomonadales</taxon>
        <taxon>Tetrabaenaceae</taxon>
        <taxon>Tetrabaena</taxon>
    </lineage>
</organism>
<dbReference type="Pfam" id="PF16455">
    <property type="entry name" value="UBD"/>
    <property type="match status" value="1"/>
</dbReference>
<dbReference type="OrthoDB" id="1640476at2759"/>
<reference evidence="3 4" key="1">
    <citation type="journal article" date="2017" name="Mol. Biol. Evol.">
        <title>The 4-celled Tetrabaena socialis nuclear genome reveals the essential components for genetic control of cell number at the origin of multicellularity in the volvocine lineage.</title>
        <authorList>
            <person name="Featherston J."/>
            <person name="Arakaki Y."/>
            <person name="Hanschen E.R."/>
            <person name="Ferris P.J."/>
            <person name="Michod R.E."/>
            <person name="Olson B.J.S.C."/>
            <person name="Nozaki H."/>
            <person name="Durand P.M."/>
        </authorList>
    </citation>
    <scope>NUCLEOTIDE SEQUENCE [LARGE SCALE GENOMIC DNA]</scope>
    <source>
        <strain evidence="3 4">NIES-571</strain>
    </source>
</reference>
<evidence type="ECO:0000313" key="4">
    <source>
        <dbReference type="Proteomes" id="UP000236333"/>
    </source>
</evidence>
<accession>A0A2J8ADN7</accession>
<dbReference type="EMBL" id="PGGS01000051">
    <property type="protein sequence ID" value="PNH10622.1"/>
    <property type="molecule type" value="Genomic_DNA"/>
</dbReference>
<dbReference type="InterPro" id="IPR039869">
    <property type="entry name" value="UBTD1/2"/>
</dbReference>
<dbReference type="Proteomes" id="UP000236333">
    <property type="component" value="Unassembled WGS sequence"/>
</dbReference>
<name>A0A2J8ADN7_9CHLO</name>
<dbReference type="PANTHER" id="PTHR13609">
    <property type="entry name" value="UBIQUITIN DOMAIN CONTAINING 1 PROTEIN-RELATED"/>
    <property type="match status" value="1"/>
</dbReference>
<comment type="caution">
    <text evidence="3">The sequence shown here is derived from an EMBL/GenBank/DDBJ whole genome shotgun (WGS) entry which is preliminary data.</text>
</comment>
<keyword evidence="4" id="KW-1185">Reference proteome</keyword>
<feature type="region of interest" description="Disordered" evidence="1">
    <location>
        <begin position="1"/>
        <end position="53"/>
    </location>
</feature>